<organism evidence="12 13">
    <name type="scientific">Amycolatopsis methanolica 239</name>
    <dbReference type="NCBI Taxonomy" id="1068978"/>
    <lineage>
        <taxon>Bacteria</taxon>
        <taxon>Bacillati</taxon>
        <taxon>Actinomycetota</taxon>
        <taxon>Actinomycetes</taxon>
        <taxon>Pseudonocardiales</taxon>
        <taxon>Pseudonocardiaceae</taxon>
        <taxon>Amycolatopsis</taxon>
        <taxon>Amycolatopsis methanolica group</taxon>
    </lineage>
</organism>
<dbReference type="InterPro" id="IPR002912">
    <property type="entry name" value="ACT_dom"/>
</dbReference>
<dbReference type="GO" id="GO:0009094">
    <property type="term" value="P:L-phenylalanine biosynthetic process"/>
    <property type="evidence" value="ECO:0007669"/>
    <property type="project" value="UniProtKB-UniPathway"/>
</dbReference>
<dbReference type="SUPFAM" id="SSF55021">
    <property type="entry name" value="ACT-like"/>
    <property type="match status" value="1"/>
</dbReference>
<dbReference type="InterPro" id="IPR018528">
    <property type="entry name" value="Preph_deHydtase_CS"/>
</dbReference>
<dbReference type="SMR" id="A0A076MN44"/>
<feature type="domain" description="Prephenate dehydratase" evidence="10">
    <location>
        <begin position="3"/>
        <end position="178"/>
    </location>
</feature>
<dbReference type="Pfam" id="PF01842">
    <property type="entry name" value="ACT"/>
    <property type="match status" value="1"/>
</dbReference>
<evidence type="ECO:0000256" key="7">
    <source>
        <dbReference type="ARBA" id="ARBA00023239"/>
    </source>
</evidence>
<protein>
    <recommendedName>
        <fullName evidence="3">Prephenate dehydratase</fullName>
        <ecNumber evidence="2">4.2.1.51</ecNumber>
    </recommendedName>
</protein>
<dbReference type="PATRIC" id="fig|1068978.7.peg.217"/>
<evidence type="ECO:0000256" key="6">
    <source>
        <dbReference type="ARBA" id="ARBA00023222"/>
    </source>
</evidence>
<dbReference type="PROSITE" id="PS51671">
    <property type="entry name" value="ACT"/>
    <property type="match status" value="1"/>
</dbReference>
<keyword evidence="4" id="KW-0028">Amino-acid biosynthesis</keyword>
<dbReference type="PROSITE" id="PS00857">
    <property type="entry name" value="PREPHENATE_DEHYDR_1"/>
    <property type="match status" value="1"/>
</dbReference>
<evidence type="ECO:0000259" key="11">
    <source>
        <dbReference type="PROSITE" id="PS51671"/>
    </source>
</evidence>
<sequence>MSRIAYFGPVGTFTEQAARTFMAAGDELVAAETIPKALDAVRRGEADAACVPVENSVEGAVPATLDSLAVGEPLIGVAEALLPVHFSVLTRDDVGEIRTVASHPHALAQVRKWLEDNLPGARVVAAGSTAAAAVAVQAGEFDAAVTAPVAVEHYPLKVLATEVADVRDARTRFLLMRRPPVVLPEPTGADRTSIVAAAANRTGTLAELLTELATRGINLTRLDARPHKQNFGEYRFFIDFEGHVAEPRIADALAALRRRCRDVRFLGSFARADGVAATIEPAARNEDFTDAADWVAAVQRGEQA</sequence>
<dbReference type="Gene3D" id="3.40.190.10">
    <property type="entry name" value="Periplasmic binding protein-like II"/>
    <property type="match status" value="2"/>
</dbReference>
<evidence type="ECO:0000313" key="12">
    <source>
        <dbReference type="EMBL" id="AIJ20295.1"/>
    </source>
</evidence>
<dbReference type="GO" id="GO:0005737">
    <property type="term" value="C:cytoplasm"/>
    <property type="evidence" value="ECO:0007669"/>
    <property type="project" value="TreeGrafter"/>
</dbReference>
<evidence type="ECO:0000256" key="3">
    <source>
        <dbReference type="ARBA" id="ARBA00021872"/>
    </source>
</evidence>
<evidence type="ECO:0000256" key="5">
    <source>
        <dbReference type="ARBA" id="ARBA00023141"/>
    </source>
</evidence>
<dbReference type="HOGENOM" id="CLU_035008_0_0_11"/>
<dbReference type="EC" id="4.2.1.51" evidence="2"/>
<evidence type="ECO:0000256" key="2">
    <source>
        <dbReference type="ARBA" id="ARBA00013147"/>
    </source>
</evidence>
<dbReference type="PANTHER" id="PTHR21022">
    <property type="entry name" value="PREPHENATE DEHYDRATASE P PROTEIN"/>
    <property type="match status" value="1"/>
</dbReference>
<dbReference type="FunFam" id="3.40.190.10:FF:000064">
    <property type="entry name" value="Prephenate dehydratase"/>
    <property type="match status" value="1"/>
</dbReference>
<dbReference type="InterPro" id="IPR045865">
    <property type="entry name" value="ACT-like_dom_sf"/>
</dbReference>
<evidence type="ECO:0000259" key="10">
    <source>
        <dbReference type="PROSITE" id="PS51171"/>
    </source>
</evidence>
<dbReference type="GO" id="GO:0004664">
    <property type="term" value="F:prephenate dehydratase activity"/>
    <property type="evidence" value="ECO:0007669"/>
    <property type="project" value="UniProtKB-EC"/>
</dbReference>
<evidence type="ECO:0000256" key="9">
    <source>
        <dbReference type="PIRSR" id="PIRSR001500-2"/>
    </source>
</evidence>
<dbReference type="SUPFAM" id="SSF53850">
    <property type="entry name" value="Periplasmic binding protein-like II"/>
    <property type="match status" value="1"/>
</dbReference>
<keyword evidence="5" id="KW-0057">Aromatic amino acid biosynthesis</keyword>
<dbReference type="NCBIfam" id="NF008865">
    <property type="entry name" value="PRK11898.1"/>
    <property type="match status" value="1"/>
</dbReference>
<dbReference type="CDD" id="cd04905">
    <property type="entry name" value="ACT_CM-PDT"/>
    <property type="match status" value="1"/>
</dbReference>
<accession>A0A076MN44</accession>
<proteinExistence type="predicted"/>
<dbReference type="AlphaFoldDB" id="A0A076MN44"/>
<name>A0A076MN44_AMYME</name>
<comment type="pathway">
    <text evidence="1">Amino-acid biosynthesis; L-phenylalanine biosynthesis; phenylpyruvate from prephenate: step 1/1.</text>
</comment>
<dbReference type="PROSITE" id="PS51171">
    <property type="entry name" value="PREPHENATE_DEHYDR_3"/>
    <property type="match status" value="1"/>
</dbReference>
<comment type="catalytic activity">
    <reaction evidence="8">
        <text>prephenate + H(+) = 3-phenylpyruvate + CO2 + H2O</text>
        <dbReference type="Rhea" id="RHEA:21648"/>
        <dbReference type="ChEBI" id="CHEBI:15377"/>
        <dbReference type="ChEBI" id="CHEBI:15378"/>
        <dbReference type="ChEBI" id="CHEBI:16526"/>
        <dbReference type="ChEBI" id="CHEBI:18005"/>
        <dbReference type="ChEBI" id="CHEBI:29934"/>
        <dbReference type="EC" id="4.2.1.51"/>
    </reaction>
</comment>
<dbReference type="OrthoDB" id="9802281at2"/>
<feature type="domain" description="ACT" evidence="11">
    <location>
        <begin position="193"/>
        <end position="271"/>
    </location>
</feature>
<dbReference type="STRING" id="1068978.AMETH_0203"/>
<dbReference type="Gene3D" id="3.30.70.260">
    <property type="match status" value="1"/>
</dbReference>
<keyword evidence="13" id="KW-1185">Reference proteome</keyword>
<dbReference type="InterPro" id="IPR008242">
    <property type="entry name" value="Chor_mutase/pphenate_deHydtase"/>
</dbReference>
<dbReference type="RefSeq" id="WP_017986158.1">
    <property type="nucleotide sequence ID" value="NZ_AQUL01000001.1"/>
</dbReference>
<evidence type="ECO:0000256" key="4">
    <source>
        <dbReference type="ARBA" id="ARBA00022605"/>
    </source>
</evidence>
<dbReference type="PANTHER" id="PTHR21022:SF19">
    <property type="entry name" value="PREPHENATE DEHYDRATASE-RELATED"/>
    <property type="match status" value="1"/>
</dbReference>
<dbReference type="CDD" id="cd13632">
    <property type="entry name" value="PBP2_Aa-PDT_like"/>
    <property type="match status" value="1"/>
</dbReference>
<keyword evidence="7" id="KW-0456">Lyase</keyword>
<evidence type="ECO:0000256" key="8">
    <source>
        <dbReference type="ARBA" id="ARBA00047848"/>
    </source>
</evidence>
<reference evidence="12 13" key="1">
    <citation type="submission" date="2014-07" db="EMBL/GenBank/DDBJ databases">
        <title>Whole Genome Sequence of the Amycolatopsis methanolica 239.</title>
        <authorList>
            <person name="Tang B."/>
        </authorList>
    </citation>
    <scope>NUCLEOTIDE SEQUENCE [LARGE SCALE GENOMIC DNA]</scope>
    <source>
        <strain evidence="12 13">239</strain>
    </source>
</reference>
<dbReference type="eggNOG" id="COG0077">
    <property type="taxonomic scope" value="Bacteria"/>
</dbReference>
<dbReference type="UniPathway" id="UPA00121">
    <property type="reaction ID" value="UER00345"/>
</dbReference>
<dbReference type="InterPro" id="IPR001086">
    <property type="entry name" value="Preph_deHydtase"/>
</dbReference>
<evidence type="ECO:0000313" key="13">
    <source>
        <dbReference type="Proteomes" id="UP000062973"/>
    </source>
</evidence>
<dbReference type="Pfam" id="PF00800">
    <property type="entry name" value="PDT"/>
    <property type="match status" value="1"/>
</dbReference>
<dbReference type="PIRSF" id="PIRSF001500">
    <property type="entry name" value="Chor_mut_pdt_Ppr"/>
    <property type="match status" value="1"/>
</dbReference>
<feature type="site" description="Essential for prephenate dehydratase activity" evidence="9">
    <location>
        <position position="171"/>
    </location>
</feature>
<evidence type="ECO:0000256" key="1">
    <source>
        <dbReference type="ARBA" id="ARBA00004741"/>
    </source>
</evidence>
<keyword evidence="6" id="KW-0584">Phenylalanine biosynthesis</keyword>
<dbReference type="KEGG" id="amq:AMETH_0203"/>
<dbReference type="Proteomes" id="UP000062973">
    <property type="component" value="Chromosome"/>
</dbReference>
<dbReference type="EMBL" id="CP009110">
    <property type="protein sequence ID" value="AIJ20295.1"/>
    <property type="molecule type" value="Genomic_DNA"/>
</dbReference>
<gene>
    <name evidence="12" type="primary">pheA</name>
    <name evidence="12" type="ORF">AMETH_0203</name>
</gene>
<dbReference type="FunFam" id="3.30.70.260:FF:000012">
    <property type="entry name" value="Prephenate dehydratase"/>
    <property type="match status" value="1"/>
</dbReference>